<dbReference type="Gene3D" id="2.40.70.10">
    <property type="entry name" value="Acid Proteases"/>
    <property type="match status" value="1"/>
</dbReference>
<feature type="compositionally biased region" description="Basic residues" evidence="1">
    <location>
        <begin position="77"/>
        <end position="92"/>
    </location>
</feature>
<protein>
    <submittedName>
        <fullName evidence="2">Putative ovule protein</fullName>
    </submittedName>
</protein>
<dbReference type="EMBL" id="GEDG01028827">
    <property type="protein sequence ID" value="JAP12924.1"/>
    <property type="molecule type" value="Transcribed_RNA"/>
</dbReference>
<dbReference type="InterPro" id="IPR001969">
    <property type="entry name" value="Aspartic_peptidase_AS"/>
</dbReference>
<sequence>MIGLCRAITKQSKKSKEYNIQYVDIKINGRPTRAMVDTGAEANVMTKTATTKLGLSYSPSNTHLKTVNTQHTSNSRVRSRSWSKHYVRQVAR</sequence>
<reference evidence="2" key="1">
    <citation type="submission" date="2015-12" db="EMBL/GenBank/DDBJ databases">
        <title>Gene expression during late stages of embryo sac development: a critical building block for successful pollen-pistil interactions.</title>
        <authorList>
            <person name="Liu Y."/>
            <person name="Joly V."/>
            <person name="Sabar M."/>
            <person name="Matton D.P."/>
        </authorList>
    </citation>
    <scope>NUCLEOTIDE SEQUENCE</scope>
</reference>
<evidence type="ECO:0000256" key="1">
    <source>
        <dbReference type="SAM" id="MobiDB-lite"/>
    </source>
</evidence>
<dbReference type="CDD" id="cd00303">
    <property type="entry name" value="retropepsin_like"/>
    <property type="match status" value="1"/>
</dbReference>
<evidence type="ECO:0000313" key="2">
    <source>
        <dbReference type="EMBL" id="JAP12924.1"/>
    </source>
</evidence>
<feature type="compositionally biased region" description="Polar residues" evidence="1">
    <location>
        <begin position="56"/>
        <end position="76"/>
    </location>
</feature>
<dbReference type="AlphaFoldDB" id="A0A0V0GXS3"/>
<dbReference type="PROSITE" id="PS00141">
    <property type="entry name" value="ASP_PROTEASE"/>
    <property type="match status" value="1"/>
</dbReference>
<dbReference type="InterPro" id="IPR021109">
    <property type="entry name" value="Peptidase_aspartic_dom_sf"/>
</dbReference>
<feature type="region of interest" description="Disordered" evidence="1">
    <location>
        <begin position="56"/>
        <end position="92"/>
    </location>
</feature>
<accession>A0A0V0GXS3</accession>
<name>A0A0V0GXS3_SOLCH</name>
<dbReference type="Pfam" id="PF13975">
    <property type="entry name" value="gag-asp_proteas"/>
    <property type="match status" value="1"/>
</dbReference>
<organism evidence="2">
    <name type="scientific">Solanum chacoense</name>
    <name type="common">Chaco potato</name>
    <dbReference type="NCBI Taxonomy" id="4108"/>
    <lineage>
        <taxon>Eukaryota</taxon>
        <taxon>Viridiplantae</taxon>
        <taxon>Streptophyta</taxon>
        <taxon>Embryophyta</taxon>
        <taxon>Tracheophyta</taxon>
        <taxon>Spermatophyta</taxon>
        <taxon>Magnoliopsida</taxon>
        <taxon>eudicotyledons</taxon>
        <taxon>Gunneridae</taxon>
        <taxon>Pentapetalae</taxon>
        <taxon>asterids</taxon>
        <taxon>lamiids</taxon>
        <taxon>Solanales</taxon>
        <taxon>Solanaceae</taxon>
        <taxon>Solanoideae</taxon>
        <taxon>Solaneae</taxon>
        <taxon>Solanum</taxon>
    </lineage>
</organism>
<dbReference type="SUPFAM" id="SSF50630">
    <property type="entry name" value="Acid proteases"/>
    <property type="match status" value="1"/>
</dbReference>
<proteinExistence type="predicted"/>
<dbReference type="GO" id="GO:0006508">
    <property type="term" value="P:proteolysis"/>
    <property type="evidence" value="ECO:0007669"/>
    <property type="project" value="InterPro"/>
</dbReference>
<dbReference type="GO" id="GO:0004190">
    <property type="term" value="F:aspartic-type endopeptidase activity"/>
    <property type="evidence" value="ECO:0007669"/>
    <property type="project" value="InterPro"/>
</dbReference>